<dbReference type="PROSITE" id="PS00080">
    <property type="entry name" value="MULTICOPPER_OXIDASE2"/>
    <property type="match status" value="1"/>
</dbReference>
<dbReference type="InterPro" id="IPR011706">
    <property type="entry name" value="Cu-oxidase_C"/>
</dbReference>
<protein>
    <recommendedName>
        <fullName evidence="2">Plastocyanin-like domain-containing protein</fullName>
    </recommendedName>
</protein>
<organism evidence="3 4">
    <name type="scientific">Vibrio ouci</name>
    <dbReference type="NCBI Taxonomy" id="2499078"/>
    <lineage>
        <taxon>Bacteria</taxon>
        <taxon>Pseudomonadati</taxon>
        <taxon>Pseudomonadota</taxon>
        <taxon>Gammaproteobacteria</taxon>
        <taxon>Vibrionales</taxon>
        <taxon>Vibrionaceae</taxon>
        <taxon>Vibrio</taxon>
    </lineage>
</organism>
<evidence type="ECO:0000256" key="1">
    <source>
        <dbReference type="ARBA" id="ARBA00022723"/>
    </source>
</evidence>
<sequence length="98" mass="11467">MFRFPSGPLEHWVIQQGNKNMLHPFHIHGCRFQIFAIDGQPPAPNLMRWKDTVPVFPKGQTELLVKFDQPVNREFPYMAHCHILEHEDTGMMKQLTVS</sequence>
<keyword evidence="4" id="KW-1185">Reference proteome</keyword>
<proteinExistence type="predicted"/>
<comment type="caution">
    <text evidence="3">The sequence shown here is derived from an EMBL/GenBank/DDBJ whole genome shotgun (WGS) entry which is preliminary data.</text>
</comment>
<dbReference type="Pfam" id="PF07731">
    <property type="entry name" value="Cu-oxidase_2"/>
    <property type="match status" value="1"/>
</dbReference>
<evidence type="ECO:0000259" key="2">
    <source>
        <dbReference type="Pfam" id="PF07731"/>
    </source>
</evidence>
<dbReference type="InterPro" id="IPR002355">
    <property type="entry name" value="Cu_oxidase_Cu_BS"/>
</dbReference>
<dbReference type="OrthoDB" id="9757546at2"/>
<dbReference type="Proteomes" id="UP000297753">
    <property type="component" value="Unassembled WGS sequence"/>
</dbReference>
<feature type="domain" description="Plastocyanin-like" evidence="2">
    <location>
        <begin position="2"/>
        <end position="97"/>
    </location>
</feature>
<dbReference type="GO" id="GO:0016491">
    <property type="term" value="F:oxidoreductase activity"/>
    <property type="evidence" value="ECO:0007669"/>
    <property type="project" value="InterPro"/>
</dbReference>
<accession>A0A4Y8WH89</accession>
<dbReference type="Gene3D" id="2.60.40.420">
    <property type="entry name" value="Cupredoxins - blue copper proteins"/>
    <property type="match status" value="1"/>
</dbReference>
<dbReference type="GO" id="GO:0005507">
    <property type="term" value="F:copper ion binding"/>
    <property type="evidence" value="ECO:0007669"/>
    <property type="project" value="InterPro"/>
</dbReference>
<reference evidence="3 4" key="1">
    <citation type="submission" date="2019-01" db="EMBL/GenBank/DDBJ databases">
        <title>Vibrio BEI176 sp. nov, a marine bacterium isolated from China: eastern marignal seas.</title>
        <authorList>
            <person name="Li B."/>
        </authorList>
    </citation>
    <scope>NUCLEOTIDE SEQUENCE [LARGE SCALE GENOMIC DNA]</scope>
    <source>
        <strain evidence="3 4">BEI176</strain>
    </source>
</reference>
<dbReference type="InterPro" id="IPR008972">
    <property type="entry name" value="Cupredoxin"/>
</dbReference>
<keyword evidence="1" id="KW-0479">Metal-binding</keyword>
<dbReference type="AlphaFoldDB" id="A0A4Y8WH89"/>
<gene>
    <name evidence="3" type="ORF">ELS82_08680</name>
</gene>
<dbReference type="EMBL" id="SATR01000010">
    <property type="protein sequence ID" value="TFH92016.1"/>
    <property type="molecule type" value="Genomic_DNA"/>
</dbReference>
<dbReference type="SUPFAM" id="SSF49503">
    <property type="entry name" value="Cupredoxins"/>
    <property type="match status" value="1"/>
</dbReference>
<evidence type="ECO:0000313" key="3">
    <source>
        <dbReference type="EMBL" id="TFH92016.1"/>
    </source>
</evidence>
<evidence type="ECO:0000313" key="4">
    <source>
        <dbReference type="Proteomes" id="UP000297753"/>
    </source>
</evidence>
<name>A0A4Y8WH89_9VIBR</name>
<dbReference type="RefSeq" id="WP_134835142.1">
    <property type="nucleotide sequence ID" value="NZ_SATR01000010.1"/>
</dbReference>